<sequence length="68" mass="7214">MTENGLSESDVRNIVAGALQEAQKLNQNNPKNEKDSAGTGFKCPECGASLSAYQTPCPSCHATIEWGD</sequence>
<organism evidence="1">
    <name type="scientific">marine sediment metagenome</name>
    <dbReference type="NCBI Taxonomy" id="412755"/>
    <lineage>
        <taxon>unclassified sequences</taxon>
        <taxon>metagenomes</taxon>
        <taxon>ecological metagenomes</taxon>
    </lineage>
</organism>
<proteinExistence type="predicted"/>
<gene>
    <name evidence="1" type="ORF">S03H2_06828</name>
</gene>
<dbReference type="AlphaFoldDB" id="X1DGZ9"/>
<protein>
    <recommendedName>
        <fullName evidence="2">Zinc-ribbon domain-containing protein</fullName>
    </recommendedName>
</protein>
<comment type="caution">
    <text evidence="1">The sequence shown here is derived from an EMBL/GenBank/DDBJ whole genome shotgun (WGS) entry which is preliminary data.</text>
</comment>
<accession>X1DGZ9</accession>
<name>X1DGZ9_9ZZZZ</name>
<dbReference type="EMBL" id="BARU01003059">
    <property type="protein sequence ID" value="GAH20151.1"/>
    <property type="molecule type" value="Genomic_DNA"/>
</dbReference>
<evidence type="ECO:0008006" key="2">
    <source>
        <dbReference type="Google" id="ProtNLM"/>
    </source>
</evidence>
<reference evidence="1" key="1">
    <citation type="journal article" date="2014" name="Front. Microbiol.">
        <title>High frequency of phylogenetically diverse reductive dehalogenase-homologous genes in deep subseafloor sedimentary metagenomes.</title>
        <authorList>
            <person name="Kawai M."/>
            <person name="Futagami T."/>
            <person name="Toyoda A."/>
            <person name="Takaki Y."/>
            <person name="Nishi S."/>
            <person name="Hori S."/>
            <person name="Arai W."/>
            <person name="Tsubouchi T."/>
            <person name="Morono Y."/>
            <person name="Uchiyama I."/>
            <person name="Ito T."/>
            <person name="Fujiyama A."/>
            <person name="Inagaki F."/>
            <person name="Takami H."/>
        </authorList>
    </citation>
    <scope>NUCLEOTIDE SEQUENCE</scope>
    <source>
        <strain evidence="1">Expedition CK06-06</strain>
    </source>
</reference>
<evidence type="ECO:0000313" key="1">
    <source>
        <dbReference type="EMBL" id="GAH20151.1"/>
    </source>
</evidence>